<comment type="caution">
    <text evidence="2">The sequence shown here is derived from an EMBL/GenBank/DDBJ whole genome shotgun (WGS) entry which is preliminary data.</text>
</comment>
<dbReference type="Pfam" id="PF02574">
    <property type="entry name" value="S-methyl_trans"/>
    <property type="match status" value="1"/>
</dbReference>
<evidence type="ECO:0000313" key="3">
    <source>
        <dbReference type="Proteomes" id="UP001055091"/>
    </source>
</evidence>
<dbReference type="PROSITE" id="PS50970">
    <property type="entry name" value="HCY"/>
    <property type="match status" value="1"/>
</dbReference>
<protein>
    <submittedName>
        <fullName evidence="2">Homocysteine S-methyltransferase</fullName>
    </submittedName>
</protein>
<dbReference type="RefSeq" id="WP_006775426.1">
    <property type="nucleotide sequence ID" value="NZ_BQNJ01000002.1"/>
</dbReference>
<dbReference type="Gene3D" id="3.20.20.330">
    <property type="entry name" value="Homocysteine-binding-like domain"/>
    <property type="match status" value="1"/>
</dbReference>
<organism evidence="2 3">
    <name type="scientific">Hungatella hathewayi</name>
    <dbReference type="NCBI Taxonomy" id="154046"/>
    <lineage>
        <taxon>Bacteria</taxon>
        <taxon>Bacillati</taxon>
        <taxon>Bacillota</taxon>
        <taxon>Clostridia</taxon>
        <taxon>Lachnospirales</taxon>
        <taxon>Lachnospiraceae</taxon>
        <taxon>Hungatella</taxon>
    </lineage>
</organism>
<dbReference type="InterPro" id="IPR036589">
    <property type="entry name" value="HCY_dom_sf"/>
</dbReference>
<keyword evidence="1" id="KW-0862">Zinc</keyword>
<dbReference type="GO" id="GO:0046872">
    <property type="term" value="F:metal ion binding"/>
    <property type="evidence" value="ECO:0007669"/>
    <property type="project" value="UniProtKB-KW"/>
</dbReference>
<comment type="cofactor">
    <cofactor evidence="1">
        <name>Zn(2+)</name>
        <dbReference type="ChEBI" id="CHEBI:29105"/>
    </cofactor>
</comment>
<dbReference type="GO" id="GO:0008168">
    <property type="term" value="F:methyltransferase activity"/>
    <property type="evidence" value="ECO:0007669"/>
    <property type="project" value="UniProtKB-UniRule"/>
</dbReference>
<keyword evidence="1" id="KW-0479">Metal-binding</keyword>
<dbReference type="EMBL" id="BQNJ01000002">
    <property type="protein sequence ID" value="GKH03860.1"/>
    <property type="molecule type" value="Genomic_DNA"/>
</dbReference>
<gene>
    <name evidence="2" type="ORF">CE91St55_58410</name>
</gene>
<dbReference type="InterPro" id="IPR003726">
    <property type="entry name" value="HCY_dom"/>
</dbReference>
<name>A0A174XAU0_9FIRM</name>
<dbReference type="PANTHER" id="PTHR11103:SF18">
    <property type="entry name" value="SLR1189 PROTEIN"/>
    <property type="match status" value="1"/>
</dbReference>
<keyword evidence="1" id="KW-0489">Methyltransferase</keyword>
<reference evidence="2" key="1">
    <citation type="submission" date="2022-01" db="EMBL/GenBank/DDBJ databases">
        <title>Novel bile acid biosynthetic pathways are enriched in the microbiome of centenarians.</title>
        <authorList>
            <person name="Sato Y."/>
            <person name="Atarashi K."/>
            <person name="Plichta R.D."/>
            <person name="Arai Y."/>
            <person name="Sasajima S."/>
            <person name="Kearney M.S."/>
            <person name="Suda W."/>
            <person name="Takeshita K."/>
            <person name="Sasaki T."/>
            <person name="Okamoto S."/>
            <person name="Skelly N.A."/>
            <person name="Okamura Y."/>
            <person name="Vlamakis H."/>
            <person name="Li Y."/>
            <person name="Tanoue T."/>
            <person name="Takei H."/>
            <person name="Nittono H."/>
            <person name="Narushima S."/>
            <person name="Irie J."/>
            <person name="Itoh H."/>
            <person name="Moriya K."/>
            <person name="Sugiura Y."/>
            <person name="Suematsu M."/>
            <person name="Moritoki N."/>
            <person name="Shibata S."/>
            <person name="Littman R.D."/>
            <person name="Fischbach A.M."/>
            <person name="Uwamino Y."/>
            <person name="Inoue T."/>
            <person name="Honda A."/>
            <person name="Hattori M."/>
            <person name="Murai T."/>
            <person name="Xavier J.R."/>
            <person name="Hirose N."/>
            <person name="Honda K."/>
        </authorList>
    </citation>
    <scope>NUCLEOTIDE SEQUENCE</scope>
    <source>
        <strain evidence="2">CE91-St55</strain>
    </source>
</reference>
<evidence type="ECO:0000313" key="2">
    <source>
        <dbReference type="EMBL" id="GKH03860.1"/>
    </source>
</evidence>
<sequence length="305" mass="34333">MDFKTSFYHHQAFLMEGALGERLKREYGLMPDKSLALAKHVYSLKGRNALKELWLEYGAIADRYQLPFLAVTPTRRVNQERVRSRSDEGVIGDNVSFLQRIKRECRAEMYAGGMIGSRGDAYTGRGALGENESRMFHRWELDQFSEAGVDFLYAALIPTLPEAAGMAWAMAETGIPYIVSFTIQRSGTLIDGTPICDAITYIDNRVSDPPVCYMTNCVHPRIAYEALSQPFQDKELLKRRFLGIQANTAQLSYEELDNAAELVTSEPEALAEDMMALKDICCLKIFGGCCGTDGRHMREIARRLD</sequence>
<feature type="binding site" evidence="1">
    <location>
        <position position="290"/>
    </location>
    <ligand>
        <name>Zn(2+)</name>
        <dbReference type="ChEBI" id="CHEBI:29105"/>
    </ligand>
</feature>
<keyword evidence="1" id="KW-0808">Transferase</keyword>
<feature type="binding site" evidence="1">
    <location>
        <position position="289"/>
    </location>
    <ligand>
        <name>Zn(2+)</name>
        <dbReference type="ChEBI" id="CHEBI:29105"/>
    </ligand>
</feature>
<dbReference type="OrthoDB" id="9803687at2"/>
<dbReference type="AlphaFoldDB" id="A0A174XAU0"/>
<dbReference type="PANTHER" id="PTHR11103">
    <property type="entry name" value="SLR1189 PROTEIN"/>
    <property type="match status" value="1"/>
</dbReference>
<accession>A0A174XAU0</accession>
<proteinExistence type="predicted"/>
<dbReference type="Proteomes" id="UP001055091">
    <property type="component" value="Unassembled WGS sequence"/>
</dbReference>
<dbReference type="GeneID" id="93149449"/>
<evidence type="ECO:0000256" key="1">
    <source>
        <dbReference type="PROSITE-ProRule" id="PRU00333"/>
    </source>
</evidence>
<dbReference type="SUPFAM" id="SSF82282">
    <property type="entry name" value="Homocysteine S-methyltransferase"/>
    <property type="match status" value="1"/>
</dbReference>
<feature type="binding site" evidence="1">
    <location>
        <position position="217"/>
    </location>
    <ligand>
        <name>Zn(2+)</name>
        <dbReference type="ChEBI" id="CHEBI:29105"/>
    </ligand>
</feature>
<dbReference type="GO" id="GO:0032259">
    <property type="term" value="P:methylation"/>
    <property type="evidence" value="ECO:0007669"/>
    <property type="project" value="UniProtKB-KW"/>
</dbReference>